<evidence type="ECO:0000256" key="7">
    <source>
        <dbReference type="RuleBase" id="RU000461"/>
    </source>
</evidence>
<dbReference type="InterPro" id="IPR002401">
    <property type="entry name" value="Cyt_P450_E_grp-I"/>
</dbReference>
<dbReference type="GO" id="GO:0043386">
    <property type="term" value="P:mycotoxin biosynthetic process"/>
    <property type="evidence" value="ECO:0007669"/>
    <property type="project" value="UniProtKB-ARBA"/>
</dbReference>
<evidence type="ECO:0000313" key="9">
    <source>
        <dbReference type="EMBL" id="OOQ89896.1"/>
    </source>
</evidence>
<keyword evidence="8" id="KW-0812">Transmembrane</keyword>
<comment type="cofactor">
    <cofactor evidence="1 6">
        <name>heme</name>
        <dbReference type="ChEBI" id="CHEBI:30413"/>
    </cofactor>
</comment>
<dbReference type="PANTHER" id="PTHR24305">
    <property type="entry name" value="CYTOCHROME P450"/>
    <property type="match status" value="1"/>
</dbReference>
<keyword evidence="8" id="KW-0472">Membrane</keyword>
<feature type="binding site" description="axial binding residue" evidence="6">
    <location>
        <position position="439"/>
    </location>
    <ligand>
        <name>heme</name>
        <dbReference type="ChEBI" id="CHEBI:30413"/>
    </ligand>
    <ligandPart>
        <name>Fe</name>
        <dbReference type="ChEBI" id="CHEBI:18248"/>
    </ligandPart>
</feature>
<comment type="similarity">
    <text evidence="2 7">Belongs to the cytochrome P450 family.</text>
</comment>
<feature type="transmembrane region" description="Helical" evidence="8">
    <location>
        <begin position="567"/>
        <end position="584"/>
    </location>
</feature>
<dbReference type="Gene3D" id="1.10.630.10">
    <property type="entry name" value="Cytochrome P450"/>
    <property type="match status" value="1"/>
</dbReference>
<dbReference type="SUPFAM" id="SSF48264">
    <property type="entry name" value="Cytochrome P450"/>
    <property type="match status" value="1"/>
</dbReference>
<dbReference type="Proteomes" id="UP000190744">
    <property type="component" value="Unassembled WGS sequence"/>
</dbReference>
<dbReference type="InterPro" id="IPR036396">
    <property type="entry name" value="Cyt_P450_sf"/>
</dbReference>
<evidence type="ECO:0000313" key="10">
    <source>
        <dbReference type="Proteomes" id="UP000190744"/>
    </source>
</evidence>
<dbReference type="InterPro" id="IPR017972">
    <property type="entry name" value="Cyt_P450_CS"/>
</dbReference>
<accession>A0A1S9RWV5</accession>
<keyword evidence="8" id="KW-1133">Transmembrane helix</keyword>
<evidence type="ECO:0000256" key="5">
    <source>
        <dbReference type="ARBA" id="ARBA00023004"/>
    </source>
</evidence>
<dbReference type="PROSITE" id="PS00086">
    <property type="entry name" value="CYTOCHROME_P450"/>
    <property type="match status" value="1"/>
</dbReference>
<reference evidence="10" key="1">
    <citation type="submission" date="2015-09" db="EMBL/GenBank/DDBJ databases">
        <authorList>
            <person name="Fill T.P."/>
            <person name="Baretta J.F."/>
            <person name="de Almeida L.G."/>
            <person name="Rocha M."/>
            <person name="de Souza D.H."/>
            <person name="Malavazi I."/>
            <person name="Cerdeira L.T."/>
            <person name="Hong H."/>
            <person name="Samborskyy M."/>
            <person name="de Vasconcelos A.T."/>
            <person name="Leadlay P."/>
            <person name="Rodrigues-Filho E."/>
        </authorList>
    </citation>
    <scope>NUCLEOTIDE SEQUENCE [LARGE SCALE GENOMIC DNA]</scope>
    <source>
        <strain evidence="10">LaBioMMi 136</strain>
    </source>
</reference>
<dbReference type="InterPro" id="IPR009305">
    <property type="entry name" value="Mpo1-like"/>
</dbReference>
<dbReference type="InterPro" id="IPR001128">
    <property type="entry name" value="Cyt_P450"/>
</dbReference>
<name>A0A1S9RWV5_PENBI</name>
<evidence type="ECO:0000256" key="4">
    <source>
        <dbReference type="ARBA" id="ARBA00023002"/>
    </source>
</evidence>
<organism evidence="9 10">
    <name type="scientific">Penicillium brasilianum</name>
    <dbReference type="NCBI Taxonomy" id="104259"/>
    <lineage>
        <taxon>Eukaryota</taxon>
        <taxon>Fungi</taxon>
        <taxon>Dikarya</taxon>
        <taxon>Ascomycota</taxon>
        <taxon>Pezizomycotina</taxon>
        <taxon>Eurotiomycetes</taxon>
        <taxon>Eurotiomycetidae</taxon>
        <taxon>Eurotiales</taxon>
        <taxon>Aspergillaceae</taxon>
        <taxon>Penicillium</taxon>
    </lineage>
</organism>
<dbReference type="PRINTS" id="PR00385">
    <property type="entry name" value="P450"/>
</dbReference>
<proteinExistence type="inferred from homology"/>
<evidence type="ECO:0000256" key="6">
    <source>
        <dbReference type="PIRSR" id="PIRSR602401-1"/>
    </source>
</evidence>
<keyword evidence="7" id="KW-0503">Monooxygenase</keyword>
<evidence type="ECO:0000256" key="2">
    <source>
        <dbReference type="ARBA" id="ARBA00010617"/>
    </source>
</evidence>
<feature type="transmembrane region" description="Helical" evidence="8">
    <location>
        <begin position="524"/>
        <end position="547"/>
    </location>
</feature>
<dbReference type="InterPro" id="IPR050121">
    <property type="entry name" value="Cytochrome_P450_monoxygenase"/>
</dbReference>
<dbReference type="GO" id="GO:0020037">
    <property type="term" value="F:heme binding"/>
    <property type="evidence" value="ECO:0007669"/>
    <property type="project" value="InterPro"/>
</dbReference>
<dbReference type="CDD" id="cd11060">
    <property type="entry name" value="CYP57A1-like"/>
    <property type="match status" value="1"/>
</dbReference>
<dbReference type="GO" id="GO:0005506">
    <property type="term" value="F:iron ion binding"/>
    <property type="evidence" value="ECO:0007669"/>
    <property type="project" value="InterPro"/>
</dbReference>
<feature type="transmembrane region" description="Helical" evidence="8">
    <location>
        <begin position="647"/>
        <end position="668"/>
    </location>
</feature>
<sequence>MLATTSPFIVSLYAAEILICGVLLYVIYQCFFSPLAKYPGPFWAKLTKLYRASLSLRGHAHRDFIALHKRYGNIVRVAPNELSIADPEAFREIYKAGNNFHKAAAYNVVQGTRSFDLVGQRNEKIHSEQRKLVARAYSMHSMVLLEPKVDIVISQMVDQLDKIDGETIDLGFWLQLYAFDIIGAISFSKPFGYIEAANDHGLFLRIQNSMSSLAWLMHAGWIFRLHQKLSPIIGTWLAGADRNGHFFRLAVQEINARKERGGDSKDILGQLFTTQKTKSQLTDQDIAFMMTSNVFGGSDTTATSLCAVFLLLLRNPDAYERLMDEFKQKKAQGKLSDPITFEEAESCEYLQAVMYESMRLHPPFGMIMDRDVPAGGMRIGKDYVPEGTVVGTIPWVIHTLPEIWGPDAEEFRPERWLDQERQSYYKRFFFNFGGGSRTCLGKNISWLEMTKLIPTLLMRYDFKPIEGMKVVENCGALVLLEGVKVQVPSDVFPNIVPPASADHRPRPPPPTSTSNMTLNLEKQLLFVNVAIHITCVPILLFTGIVLACNSPTLLPTPDVLSSNHLPANAGTIGAFIYAFFYILLEPVAGGLLAPLVIGFAACGNYLLGNYGMDVNYWAGGIHVVSWLAQFVGHGKFEGRAPALLDNLVQALLLAPLFVWMEILFFFGYRPELKARMDKNVEIEIAKFRKEQKAKAAQ</sequence>
<dbReference type="Pfam" id="PF00067">
    <property type="entry name" value="p450"/>
    <property type="match status" value="1"/>
</dbReference>
<feature type="transmembrane region" description="Helical" evidence="8">
    <location>
        <begin position="591"/>
        <end position="607"/>
    </location>
</feature>
<keyword evidence="3 6" id="KW-0479">Metal-binding</keyword>
<dbReference type="Pfam" id="PF06127">
    <property type="entry name" value="Mpo1-like"/>
    <property type="match status" value="1"/>
</dbReference>
<dbReference type="PANTHER" id="PTHR24305:SF232">
    <property type="entry name" value="P450, PUTATIVE (EUROFUNG)-RELATED"/>
    <property type="match status" value="1"/>
</dbReference>
<evidence type="ECO:0000256" key="1">
    <source>
        <dbReference type="ARBA" id="ARBA00001971"/>
    </source>
</evidence>
<dbReference type="EMBL" id="LJBN01000101">
    <property type="protein sequence ID" value="OOQ89896.1"/>
    <property type="molecule type" value="Genomic_DNA"/>
</dbReference>
<keyword evidence="6 7" id="KW-0349">Heme</keyword>
<feature type="transmembrane region" description="Helical" evidence="8">
    <location>
        <begin position="6"/>
        <end position="28"/>
    </location>
</feature>
<dbReference type="AlphaFoldDB" id="A0A1S9RWV5"/>
<keyword evidence="5 6" id="KW-0408">Iron</keyword>
<protein>
    <submittedName>
        <fullName evidence="9">Cytochrome P450 family protein</fullName>
    </submittedName>
</protein>
<keyword evidence="4 7" id="KW-0560">Oxidoreductase</keyword>
<dbReference type="GO" id="GO:0004497">
    <property type="term" value="F:monooxygenase activity"/>
    <property type="evidence" value="ECO:0007669"/>
    <property type="project" value="UniProtKB-KW"/>
</dbReference>
<dbReference type="PRINTS" id="PR00463">
    <property type="entry name" value="EP450I"/>
</dbReference>
<evidence type="ECO:0000256" key="8">
    <source>
        <dbReference type="SAM" id="Phobius"/>
    </source>
</evidence>
<comment type="caution">
    <text evidence="9">The sequence shown here is derived from an EMBL/GenBank/DDBJ whole genome shotgun (WGS) entry which is preliminary data.</text>
</comment>
<gene>
    <name evidence="9" type="ORF">PEBR_08142</name>
</gene>
<dbReference type="GO" id="GO:0016705">
    <property type="term" value="F:oxidoreductase activity, acting on paired donors, with incorporation or reduction of molecular oxygen"/>
    <property type="evidence" value="ECO:0007669"/>
    <property type="project" value="InterPro"/>
</dbReference>
<evidence type="ECO:0000256" key="3">
    <source>
        <dbReference type="ARBA" id="ARBA00022723"/>
    </source>
</evidence>